<dbReference type="GO" id="GO:0016787">
    <property type="term" value="F:hydrolase activity"/>
    <property type="evidence" value="ECO:0007669"/>
    <property type="project" value="UniProtKB-KW"/>
</dbReference>
<feature type="non-terminal residue" evidence="3">
    <location>
        <position position="581"/>
    </location>
</feature>
<dbReference type="GO" id="GO:0004519">
    <property type="term" value="F:endonuclease activity"/>
    <property type="evidence" value="ECO:0007669"/>
    <property type="project" value="UniProtKB-KW"/>
</dbReference>
<dbReference type="AlphaFoldDB" id="A0AAN8ULH5"/>
<evidence type="ECO:0000256" key="1">
    <source>
        <dbReference type="ARBA" id="ARBA00022722"/>
    </source>
</evidence>
<comment type="caution">
    <text evidence="3">The sequence shown here is derived from an EMBL/GenBank/DDBJ whole genome shotgun (WGS) entry which is preliminary data.</text>
</comment>
<dbReference type="Proteomes" id="UP001370490">
    <property type="component" value="Unassembled WGS sequence"/>
</dbReference>
<name>A0AAN8ULH5_9MAGN</name>
<sequence>MVEMEKPSVDHIRSVFSSSPFHSMESCMMMGVDGKFHFTNKCCHLKQLKLNPSASVVCEFNINKHFSSIRLKCFCPPRGIWNCTWLRCSQFSWKCASQIVSAYILCLNLLAVAHSPVSSSPSYACENDEKYYSSVEHLKGEELKKGLNSIIATHRSLSYKEVWNALKILDAANVDMPETSTGIVEIYSLIVVPKLLAGKPEGWNREHLWPRSYGLTSGPMLSDLHNIRPADINVNSSRGNKYYGECNKSSGGCIRPANREAAIDTETDNERWAPPVQVRGDIARALMYMAVCYGYHGPNGSGGLHLSDSPSIAKKEMGLLSTLLNWNEVDPPSREERLRNERICKLYQHNRNPFVDHPEYANLIWTSAIGSTKCLPIGISKAWINEVHYNNKGRDRNEFVEVMLGASTNLTELELILYNGSNGKMYSSLPLTDNATFRVTNDGSSFVIYTAFLPIQNGPADGIALVSRNGSCNQVLDFISYDGTVKAIDGPARGIESVDIGLQETNDCAENDSLGLTGTQVGKYEWRRFLDGATPVFVFMFINIRYLWVEGIVGRSIGSFLKEIKYFSLYSLDLKTLWLEK</sequence>
<dbReference type="InterPro" id="IPR007346">
    <property type="entry name" value="Endonuclease-I"/>
</dbReference>
<dbReference type="EMBL" id="JBAMMX010000027">
    <property type="protein sequence ID" value="KAK6912372.1"/>
    <property type="molecule type" value="Genomic_DNA"/>
</dbReference>
<protein>
    <submittedName>
        <fullName evidence="3">Endonuclease I</fullName>
    </submittedName>
</protein>
<proteinExistence type="predicted"/>
<reference evidence="3 4" key="1">
    <citation type="submission" date="2023-12" db="EMBL/GenBank/DDBJ databases">
        <title>A high-quality genome assembly for Dillenia turbinata (Dilleniales).</title>
        <authorList>
            <person name="Chanderbali A."/>
        </authorList>
    </citation>
    <scope>NUCLEOTIDE SEQUENCE [LARGE SCALE GENOMIC DNA]</scope>
    <source>
        <strain evidence="3">LSX21</strain>
        <tissue evidence="3">Leaf</tissue>
    </source>
</reference>
<accession>A0AAN8ULH5</accession>
<keyword evidence="2" id="KW-0378">Hydrolase</keyword>
<organism evidence="3 4">
    <name type="scientific">Dillenia turbinata</name>
    <dbReference type="NCBI Taxonomy" id="194707"/>
    <lineage>
        <taxon>Eukaryota</taxon>
        <taxon>Viridiplantae</taxon>
        <taxon>Streptophyta</taxon>
        <taxon>Embryophyta</taxon>
        <taxon>Tracheophyta</taxon>
        <taxon>Spermatophyta</taxon>
        <taxon>Magnoliopsida</taxon>
        <taxon>eudicotyledons</taxon>
        <taxon>Gunneridae</taxon>
        <taxon>Pentapetalae</taxon>
        <taxon>Dilleniales</taxon>
        <taxon>Dilleniaceae</taxon>
        <taxon>Dillenia</taxon>
    </lineage>
</organism>
<dbReference type="PANTHER" id="PTHR33607:SF2">
    <property type="entry name" value="ENDONUCLEASE-1"/>
    <property type="match status" value="1"/>
</dbReference>
<gene>
    <name evidence="3" type="ORF">RJ641_021973</name>
</gene>
<evidence type="ECO:0000256" key="2">
    <source>
        <dbReference type="ARBA" id="ARBA00022801"/>
    </source>
</evidence>
<keyword evidence="4" id="KW-1185">Reference proteome</keyword>
<dbReference type="Pfam" id="PF04231">
    <property type="entry name" value="Endonuclease_1"/>
    <property type="match status" value="1"/>
</dbReference>
<evidence type="ECO:0000313" key="3">
    <source>
        <dbReference type="EMBL" id="KAK6912372.1"/>
    </source>
</evidence>
<keyword evidence="1" id="KW-0540">Nuclease</keyword>
<evidence type="ECO:0000313" key="4">
    <source>
        <dbReference type="Proteomes" id="UP001370490"/>
    </source>
</evidence>
<dbReference type="InterPro" id="IPR044925">
    <property type="entry name" value="His-Me_finger_sf"/>
</dbReference>
<dbReference type="PANTHER" id="PTHR33607">
    <property type="entry name" value="ENDONUCLEASE-1"/>
    <property type="match status" value="1"/>
</dbReference>
<keyword evidence="3" id="KW-0255">Endonuclease</keyword>
<dbReference type="SUPFAM" id="SSF54060">
    <property type="entry name" value="His-Me finger endonucleases"/>
    <property type="match status" value="1"/>
</dbReference>